<dbReference type="GO" id="GO:0009252">
    <property type="term" value="P:peptidoglycan biosynthetic process"/>
    <property type="evidence" value="ECO:0007669"/>
    <property type="project" value="UniProtKB-UniRule"/>
</dbReference>
<name>A0A9D6ULK7_UNCSA</name>
<evidence type="ECO:0000256" key="1">
    <source>
        <dbReference type="ARBA" id="ARBA00022490"/>
    </source>
</evidence>
<dbReference type="Proteomes" id="UP000808761">
    <property type="component" value="Unassembled WGS sequence"/>
</dbReference>
<dbReference type="Pfam" id="PF13083">
    <property type="entry name" value="KH_KhpA-B"/>
    <property type="match status" value="1"/>
</dbReference>
<dbReference type="PANTHER" id="PTHR34654">
    <property type="entry name" value="UPF0109 PROTEIN SCO5592"/>
    <property type="match status" value="1"/>
</dbReference>
<dbReference type="HAMAP" id="MF_00088">
    <property type="entry name" value="KhpA"/>
    <property type="match status" value="1"/>
</dbReference>
<dbReference type="GO" id="GO:0003723">
    <property type="term" value="F:RNA binding"/>
    <property type="evidence" value="ECO:0007669"/>
    <property type="project" value="UniProtKB-UniRule"/>
</dbReference>
<keyword evidence="2 3" id="KW-0694">RNA-binding</keyword>
<keyword evidence="1 3" id="KW-0963">Cytoplasm</keyword>
<keyword evidence="3" id="KW-0133">Cell shape</keyword>
<dbReference type="SUPFAM" id="SSF54814">
    <property type="entry name" value="Prokaryotic type KH domain (KH-domain type II)"/>
    <property type="match status" value="1"/>
</dbReference>
<protein>
    <recommendedName>
        <fullName evidence="3">RNA-binding protein KhpA</fullName>
    </recommendedName>
    <alternativeName>
        <fullName evidence="3">KH-domain protein A</fullName>
    </alternativeName>
</protein>
<evidence type="ECO:0000256" key="2">
    <source>
        <dbReference type="ARBA" id="ARBA00022884"/>
    </source>
</evidence>
<dbReference type="AlphaFoldDB" id="A0A9D6ULK7"/>
<reference evidence="4" key="1">
    <citation type="submission" date="2020-07" db="EMBL/GenBank/DDBJ databases">
        <title>Huge and variable diversity of episymbiotic CPR bacteria and DPANN archaea in groundwater ecosystems.</title>
        <authorList>
            <person name="He C.Y."/>
            <person name="Keren R."/>
            <person name="Whittaker M."/>
            <person name="Farag I.F."/>
            <person name="Doudna J."/>
            <person name="Cate J.H.D."/>
            <person name="Banfield J.F."/>
        </authorList>
    </citation>
    <scope>NUCLEOTIDE SEQUENCE</scope>
    <source>
        <strain evidence="4">NC_groundwater_1860_Pr3_B-0.1um_51_7</strain>
    </source>
</reference>
<dbReference type="NCBIfam" id="NF001748">
    <property type="entry name" value="PRK00468.1"/>
    <property type="match status" value="1"/>
</dbReference>
<proteinExistence type="inferred from homology"/>
<dbReference type="InterPro" id="IPR015946">
    <property type="entry name" value="KH_dom-like_a/b"/>
</dbReference>
<dbReference type="Gene3D" id="3.30.300.20">
    <property type="match status" value="1"/>
</dbReference>
<keyword evidence="3" id="KW-0143">Chaperone</keyword>
<organism evidence="4 5">
    <name type="scientific">Candidatus Saganbacteria bacterium</name>
    <dbReference type="NCBI Taxonomy" id="2575572"/>
    <lineage>
        <taxon>Bacteria</taxon>
        <taxon>Bacillati</taxon>
        <taxon>Saganbacteria</taxon>
    </lineage>
</organism>
<evidence type="ECO:0000313" key="4">
    <source>
        <dbReference type="EMBL" id="MBI5078486.1"/>
    </source>
</evidence>
<comment type="similarity">
    <text evidence="3">Belongs to the KhpA RNA-binding protein family.</text>
</comment>
<comment type="subcellular location">
    <subcellularLocation>
        <location evidence="3">Cytoplasm</location>
    </subcellularLocation>
</comment>
<dbReference type="GO" id="GO:0005737">
    <property type="term" value="C:cytoplasm"/>
    <property type="evidence" value="ECO:0007669"/>
    <property type="project" value="UniProtKB-SubCell"/>
</dbReference>
<dbReference type="PANTHER" id="PTHR34654:SF1">
    <property type="entry name" value="RNA-BINDING PROTEIN KHPA"/>
    <property type="match status" value="1"/>
</dbReference>
<evidence type="ECO:0000256" key="3">
    <source>
        <dbReference type="HAMAP-Rule" id="MF_00088"/>
    </source>
</evidence>
<accession>A0A9D6ULK7</accession>
<dbReference type="GO" id="GO:0071555">
    <property type="term" value="P:cell wall organization"/>
    <property type="evidence" value="ECO:0007669"/>
    <property type="project" value="UniProtKB-KW"/>
</dbReference>
<dbReference type="CDD" id="cd22533">
    <property type="entry name" value="KH-II_YlqC-like"/>
    <property type="match status" value="1"/>
</dbReference>
<comment type="caution">
    <text evidence="4">The sequence shown here is derived from an EMBL/GenBank/DDBJ whole genome shotgun (WGS) entry which is preliminary data.</text>
</comment>
<dbReference type="InterPro" id="IPR020627">
    <property type="entry name" value="KhpA"/>
</dbReference>
<keyword evidence="3" id="KW-0961">Cell wall biogenesis/degradation</keyword>
<dbReference type="InterPro" id="IPR009019">
    <property type="entry name" value="KH_sf_prok-type"/>
</dbReference>
<comment type="subunit">
    <text evidence="3">Forms a complex with KhpB.</text>
</comment>
<comment type="function">
    <text evidence="3">A probable RNA chaperone. Forms a complex with KhpB which binds to cellular RNA and controls its expression. Plays a role in peptidoglycan (PG) homeostasis and cell length regulation.</text>
</comment>
<gene>
    <name evidence="3" type="primary">khpA</name>
    <name evidence="4" type="ORF">HZB08_00490</name>
</gene>
<dbReference type="EMBL" id="JACRKR010000023">
    <property type="protein sequence ID" value="MBI5078486.1"/>
    <property type="molecule type" value="Genomic_DNA"/>
</dbReference>
<dbReference type="GO" id="GO:0008360">
    <property type="term" value="P:regulation of cell shape"/>
    <property type="evidence" value="ECO:0007669"/>
    <property type="project" value="UniProtKB-KW"/>
</dbReference>
<evidence type="ECO:0000313" key="5">
    <source>
        <dbReference type="Proteomes" id="UP000808761"/>
    </source>
</evidence>
<sequence length="90" mass="9988">MRELVEYIAKSLVDRPEAVSVRETQGESVTIIEIRTAPEDSGKVIGREGRIANAIRTIVKAAAAKQQKRITVEILTEEKNPPEAEKGEFK</sequence>